<gene>
    <name evidence="1" type="ORF">M9H77_27968</name>
</gene>
<keyword evidence="2" id="KW-1185">Reference proteome</keyword>
<dbReference type="Proteomes" id="UP001060085">
    <property type="component" value="Linkage Group LG06"/>
</dbReference>
<protein>
    <submittedName>
        <fullName evidence="1">Uncharacterized protein</fullName>
    </submittedName>
</protein>
<reference evidence="2" key="1">
    <citation type="journal article" date="2023" name="Nat. Plants">
        <title>Single-cell RNA sequencing provides a high-resolution roadmap for understanding the multicellular compartmentation of specialized metabolism.</title>
        <authorList>
            <person name="Sun S."/>
            <person name="Shen X."/>
            <person name="Li Y."/>
            <person name="Li Y."/>
            <person name="Wang S."/>
            <person name="Li R."/>
            <person name="Zhang H."/>
            <person name="Shen G."/>
            <person name="Guo B."/>
            <person name="Wei J."/>
            <person name="Xu J."/>
            <person name="St-Pierre B."/>
            <person name="Chen S."/>
            <person name="Sun C."/>
        </authorList>
    </citation>
    <scope>NUCLEOTIDE SEQUENCE [LARGE SCALE GENOMIC DNA]</scope>
</reference>
<sequence length="139" mass="15393">MTLSKDESGTGRGRLSRPSETRKNVRIGTIHMSAFVSSRQQRGSPLSITVSCRLRSTSSMLWLWRWGLSPPDRGKSGDTGEEARQLKRHASAEIERVVLQSGIRSSARFCCMLCSPKMQERLARADPGCLVRKVMGEAG</sequence>
<name>A0ACC0AFN6_CATRO</name>
<dbReference type="EMBL" id="CM044706">
    <property type="protein sequence ID" value="KAI5659175.1"/>
    <property type="molecule type" value="Genomic_DNA"/>
</dbReference>
<organism evidence="1 2">
    <name type="scientific">Catharanthus roseus</name>
    <name type="common">Madagascar periwinkle</name>
    <name type="synonym">Vinca rosea</name>
    <dbReference type="NCBI Taxonomy" id="4058"/>
    <lineage>
        <taxon>Eukaryota</taxon>
        <taxon>Viridiplantae</taxon>
        <taxon>Streptophyta</taxon>
        <taxon>Embryophyta</taxon>
        <taxon>Tracheophyta</taxon>
        <taxon>Spermatophyta</taxon>
        <taxon>Magnoliopsida</taxon>
        <taxon>eudicotyledons</taxon>
        <taxon>Gunneridae</taxon>
        <taxon>Pentapetalae</taxon>
        <taxon>asterids</taxon>
        <taxon>lamiids</taxon>
        <taxon>Gentianales</taxon>
        <taxon>Apocynaceae</taxon>
        <taxon>Rauvolfioideae</taxon>
        <taxon>Vinceae</taxon>
        <taxon>Catharanthinae</taxon>
        <taxon>Catharanthus</taxon>
    </lineage>
</organism>
<accession>A0ACC0AFN6</accession>
<evidence type="ECO:0000313" key="1">
    <source>
        <dbReference type="EMBL" id="KAI5659175.1"/>
    </source>
</evidence>
<proteinExistence type="predicted"/>
<comment type="caution">
    <text evidence="1">The sequence shown here is derived from an EMBL/GenBank/DDBJ whole genome shotgun (WGS) entry which is preliminary data.</text>
</comment>
<evidence type="ECO:0000313" key="2">
    <source>
        <dbReference type="Proteomes" id="UP001060085"/>
    </source>
</evidence>